<dbReference type="RefSeq" id="WP_169347755.1">
    <property type="nucleotide sequence ID" value="NZ_JABBJJ010000139.1"/>
</dbReference>
<proteinExistence type="predicted"/>
<reference evidence="1 2" key="1">
    <citation type="submission" date="2020-04" db="EMBL/GenBank/DDBJ databases">
        <title>Draft genome of Pyxidicoccus fallax type strain.</title>
        <authorList>
            <person name="Whitworth D.E."/>
        </authorList>
    </citation>
    <scope>NUCLEOTIDE SEQUENCE [LARGE SCALE GENOMIC DNA]</scope>
    <source>
        <strain evidence="1 2">DSM 14698</strain>
    </source>
</reference>
<keyword evidence="2" id="KW-1185">Reference proteome</keyword>
<sequence>MVTTLRRVFDEWGFAMTNSLNEQALASLGLALLGDRQSIQRIRGGRPINLNREAKPLALAILDAGEHEDLPPGSSLPEE</sequence>
<gene>
    <name evidence="1" type="ORF">HG543_27040</name>
</gene>
<organism evidence="1 2">
    <name type="scientific">Pyxidicoccus fallax</name>
    <dbReference type="NCBI Taxonomy" id="394095"/>
    <lineage>
        <taxon>Bacteria</taxon>
        <taxon>Pseudomonadati</taxon>
        <taxon>Myxococcota</taxon>
        <taxon>Myxococcia</taxon>
        <taxon>Myxococcales</taxon>
        <taxon>Cystobacterineae</taxon>
        <taxon>Myxococcaceae</taxon>
        <taxon>Pyxidicoccus</taxon>
    </lineage>
</organism>
<dbReference type="AlphaFoldDB" id="A0A848LLA1"/>
<dbReference type="Proteomes" id="UP000518300">
    <property type="component" value="Unassembled WGS sequence"/>
</dbReference>
<evidence type="ECO:0000313" key="1">
    <source>
        <dbReference type="EMBL" id="NMO18491.1"/>
    </source>
</evidence>
<comment type="caution">
    <text evidence="1">The sequence shown here is derived from an EMBL/GenBank/DDBJ whole genome shotgun (WGS) entry which is preliminary data.</text>
</comment>
<name>A0A848LLA1_9BACT</name>
<accession>A0A848LLA1</accession>
<evidence type="ECO:0000313" key="2">
    <source>
        <dbReference type="Proteomes" id="UP000518300"/>
    </source>
</evidence>
<dbReference type="EMBL" id="JABBJJ010000139">
    <property type="protein sequence ID" value="NMO18491.1"/>
    <property type="molecule type" value="Genomic_DNA"/>
</dbReference>
<protein>
    <submittedName>
        <fullName evidence="1">Uncharacterized protein</fullName>
    </submittedName>
</protein>